<feature type="compositionally biased region" description="Pro residues" evidence="1">
    <location>
        <begin position="358"/>
        <end position="368"/>
    </location>
</feature>
<feature type="compositionally biased region" description="Basic and acidic residues" evidence="1">
    <location>
        <begin position="51"/>
        <end position="60"/>
    </location>
</feature>
<dbReference type="AlphaFoldDB" id="A0A8H4UGT8"/>
<dbReference type="Proteomes" id="UP000635477">
    <property type="component" value="Unassembled WGS sequence"/>
</dbReference>
<feature type="compositionally biased region" description="Basic and acidic residues" evidence="1">
    <location>
        <begin position="425"/>
        <end position="457"/>
    </location>
</feature>
<comment type="caution">
    <text evidence="2">The sequence shown here is derived from an EMBL/GenBank/DDBJ whole genome shotgun (WGS) entry which is preliminary data.</text>
</comment>
<protein>
    <submittedName>
        <fullName evidence="2">Uncharacterized protein</fullName>
    </submittedName>
</protein>
<organism evidence="2 3">
    <name type="scientific">Fusarium zealandicum</name>
    <dbReference type="NCBI Taxonomy" id="1053134"/>
    <lineage>
        <taxon>Eukaryota</taxon>
        <taxon>Fungi</taxon>
        <taxon>Dikarya</taxon>
        <taxon>Ascomycota</taxon>
        <taxon>Pezizomycotina</taxon>
        <taxon>Sordariomycetes</taxon>
        <taxon>Hypocreomycetidae</taxon>
        <taxon>Hypocreales</taxon>
        <taxon>Nectriaceae</taxon>
        <taxon>Fusarium</taxon>
        <taxon>Fusarium staphyleae species complex</taxon>
    </lineage>
</organism>
<sequence>MSSKHKKSSHSRRNIGFLEALALYVAPEDVRRQALRRARHAPAKSASRRARGPEPGRRNSEAPPPPSRWIGPEDALPNFDDDDDGNDDDGGNDDDDDECCCSQRSYDGDEEQGEVLPNPPPQVRGVSQYTETPSTNTPHLRSRWSQSAAPEPSFMGRMMNRMTLGDDDPAAPEPRANPRHRMSYDPAADPLLAQIPRRGGDHLPGEIVVHRQRPGEHGVRVRVYGRENGEGPSRAPSQAQSRPPSQAQSQGQSRPPSQAQSRAASQAASRAQSRPLTQAQSQAQSRPPSQGQSRPPSQGQSRAPPQGTSRLPSQAQSRAPSQAPSRTFLQPRNAPQPPRSQAQSFAPRPRSHSATEPGPFPSGPPPPRSFVSGDTHNRISQWRSGIGAIPEDDDDMARSEVASTVWPGPRDGTSTVMPSDSITEVDWRCDDQSSRPSTRGDSRRSRYEGSESRRRYE</sequence>
<feature type="compositionally biased region" description="Polar residues" evidence="1">
    <location>
        <begin position="412"/>
        <end position="422"/>
    </location>
</feature>
<dbReference type="EMBL" id="JABEYC010000573">
    <property type="protein sequence ID" value="KAF4976077.1"/>
    <property type="molecule type" value="Genomic_DNA"/>
</dbReference>
<evidence type="ECO:0000256" key="1">
    <source>
        <dbReference type="SAM" id="MobiDB-lite"/>
    </source>
</evidence>
<feature type="compositionally biased region" description="Acidic residues" evidence="1">
    <location>
        <begin position="79"/>
        <end position="99"/>
    </location>
</feature>
<feature type="compositionally biased region" description="Basic and acidic residues" evidence="1">
    <location>
        <begin position="213"/>
        <end position="229"/>
    </location>
</feature>
<keyword evidence="3" id="KW-1185">Reference proteome</keyword>
<gene>
    <name evidence="2" type="ORF">FZEAL_7210</name>
</gene>
<dbReference type="OrthoDB" id="10654610at2759"/>
<proteinExistence type="predicted"/>
<reference evidence="2" key="2">
    <citation type="submission" date="2020-05" db="EMBL/GenBank/DDBJ databases">
        <authorList>
            <person name="Kim H.-S."/>
            <person name="Proctor R.H."/>
            <person name="Brown D.W."/>
        </authorList>
    </citation>
    <scope>NUCLEOTIDE SEQUENCE</scope>
    <source>
        <strain evidence="2">NRRL 22465</strain>
    </source>
</reference>
<feature type="compositionally biased region" description="Polar residues" evidence="1">
    <location>
        <begin position="308"/>
        <end position="330"/>
    </location>
</feature>
<reference evidence="2" key="1">
    <citation type="journal article" date="2020" name="BMC Genomics">
        <title>Correction to: Identification and distribution of gene clusters required for synthesis of sphingolipid metabolism inhibitors in diverse species of the filamentous fungus Fusarium.</title>
        <authorList>
            <person name="Kim H.S."/>
            <person name="Lohmar J.M."/>
            <person name="Busman M."/>
            <person name="Brown D.W."/>
            <person name="Naumann T.A."/>
            <person name="Divon H.H."/>
            <person name="Lysoe E."/>
            <person name="Uhlig S."/>
            <person name="Proctor R.H."/>
        </authorList>
    </citation>
    <scope>NUCLEOTIDE SEQUENCE</scope>
    <source>
        <strain evidence="2">NRRL 22465</strain>
    </source>
</reference>
<evidence type="ECO:0000313" key="3">
    <source>
        <dbReference type="Proteomes" id="UP000635477"/>
    </source>
</evidence>
<accession>A0A8H4UGT8</accession>
<feature type="compositionally biased region" description="Polar residues" evidence="1">
    <location>
        <begin position="372"/>
        <end position="383"/>
    </location>
</feature>
<name>A0A8H4UGT8_9HYPO</name>
<feature type="region of interest" description="Disordered" evidence="1">
    <location>
        <begin position="35"/>
        <end position="457"/>
    </location>
</feature>
<feature type="compositionally biased region" description="Basic residues" evidence="1">
    <location>
        <begin position="35"/>
        <end position="50"/>
    </location>
</feature>
<evidence type="ECO:0000313" key="2">
    <source>
        <dbReference type="EMBL" id="KAF4976077.1"/>
    </source>
</evidence>
<feature type="compositionally biased region" description="Polar residues" evidence="1">
    <location>
        <begin position="125"/>
        <end position="148"/>
    </location>
</feature>
<feature type="compositionally biased region" description="Low complexity" evidence="1">
    <location>
        <begin position="232"/>
        <end position="307"/>
    </location>
</feature>